<name>M1WDL1_CLAP2</name>
<dbReference type="HOGENOM" id="CLU_3335513_0_0_1"/>
<keyword evidence="3" id="KW-1185">Reference proteome</keyword>
<accession>M1WDL1</accession>
<comment type="caution">
    <text evidence="2">The sequence shown here is derived from an EMBL/GenBank/DDBJ whole genome shotgun (WGS) entry which is preliminary data.</text>
</comment>
<dbReference type="VEuPathDB" id="FungiDB:CPUR_08809"/>
<protein>
    <submittedName>
        <fullName evidence="2">Uncharacterized protein</fullName>
    </submittedName>
</protein>
<gene>
    <name evidence="2" type="ORF">CPUR_08809</name>
</gene>
<evidence type="ECO:0000313" key="3">
    <source>
        <dbReference type="Proteomes" id="UP000016801"/>
    </source>
</evidence>
<evidence type="ECO:0000256" key="1">
    <source>
        <dbReference type="SAM" id="MobiDB-lite"/>
    </source>
</evidence>
<feature type="region of interest" description="Disordered" evidence="1">
    <location>
        <begin position="19"/>
        <end position="38"/>
    </location>
</feature>
<dbReference type="AlphaFoldDB" id="M1WDL1"/>
<dbReference type="Proteomes" id="UP000016801">
    <property type="component" value="Unassembled WGS sequence"/>
</dbReference>
<proteinExistence type="predicted"/>
<reference evidence="2 3" key="1">
    <citation type="journal article" date="2013" name="PLoS Genet.">
        <title>Plant-symbiotic fungi as chemical engineers: Multi-genome analysis of the Clavicipitaceae reveals dynamics of alkaloid loci.</title>
        <authorList>
            <person name="Schardl C.L."/>
            <person name="Young C.A."/>
            <person name="Hesse U."/>
            <person name="Amyotte S.G."/>
            <person name="Andreeva K."/>
            <person name="Calie P.J."/>
            <person name="Fleetwood D.J."/>
            <person name="Haws D.C."/>
            <person name="Moore N."/>
            <person name="Oeser B."/>
            <person name="Panaccione D.G."/>
            <person name="Schweri K.K."/>
            <person name="Voisey C.R."/>
            <person name="Farman M.L."/>
            <person name="Jaromczyk J.W."/>
            <person name="Roe B.A."/>
            <person name="O'Sullivan D.M."/>
            <person name="Scott B."/>
            <person name="Tudzynski P."/>
            <person name="An Z."/>
            <person name="Arnaoudova E.G."/>
            <person name="Bullock C.T."/>
            <person name="Charlton N.D."/>
            <person name="Chen L."/>
            <person name="Cox M."/>
            <person name="Dinkins R.D."/>
            <person name="Florea S."/>
            <person name="Glenn A.E."/>
            <person name="Gordon A."/>
            <person name="Gueldener U."/>
            <person name="Harris D.R."/>
            <person name="Hollin W."/>
            <person name="Jaromczyk J."/>
            <person name="Johnson R.D."/>
            <person name="Khan A.K."/>
            <person name="Leistner E."/>
            <person name="Leuchtmann A."/>
            <person name="Li C."/>
            <person name="Liu J."/>
            <person name="Liu J."/>
            <person name="Liu M."/>
            <person name="Mace W."/>
            <person name="Machado C."/>
            <person name="Nagabhyru P."/>
            <person name="Pan J."/>
            <person name="Schmid J."/>
            <person name="Sugawara K."/>
            <person name="Steiner U."/>
            <person name="Takach J.E."/>
            <person name="Tanaka E."/>
            <person name="Webb J.S."/>
            <person name="Wilson E.V."/>
            <person name="Wiseman J.L."/>
            <person name="Yoshida R."/>
            <person name="Zeng Z."/>
        </authorList>
    </citation>
    <scope>NUCLEOTIDE SEQUENCE [LARGE SCALE GENOMIC DNA]</scope>
    <source>
        <strain evidence="2 3">20.1</strain>
    </source>
</reference>
<evidence type="ECO:0000313" key="2">
    <source>
        <dbReference type="EMBL" id="CCE34870.1"/>
    </source>
</evidence>
<sequence length="38" mass="4399">MDLVKARCRVYFPSVHVQSPMRSSQQLRRRAKTAPAAR</sequence>
<dbReference type="EMBL" id="CAGA01000140">
    <property type="protein sequence ID" value="CCE34870.1"/>
    <property type="molecule type" value="Genomic_DNA"/>
</dbReference>
<organism evidence="2 3">
    <name type="scientific">Claviceps purpurea (strain 20.1)</name>
    <name type="common">Ergot fungus</name>
    <name type="synonym">Sphacelia segetum</name>
    <dbReference type="NCBI Taxonomy" id="1111077"/>
    <lineage>
        <taxon>Eukaryota</taxon>
        <taxon>Fungi</taxon>
        <taxon>Dikarya</taxon>
        <taxon>Ascomycota</taxon>
        <taxon>Pezizomycotina</taxon>
        <taxon>Sordariomycetes</taxon>
        <taxon>Hypocreomycetidae</taxon>
        <taxon>Hypocreales</taxon>
        <taxon>Clavicipitaceae</taxon>
        <taxon>Claviceps</taxon>
    </lineage>
</organism>